<evidence type="ECO:0000256" key="5">
    <source>
        <dbReference type="ARBA" id="ARBA00023242"/>
    </source>
</evidence>
<accession>A0ABP0V0G9</accession>
<dbReference type="InterPro" id="IPR019313">
    <property type="entry name" value="Mediator_Med17"/>
</dbReference>
<comment type="similarity">
    <text evidence="2">Belongs to the Mediator complex subunit 17 family.</text>
</comment>
<name>A0ABP0V0G9_9BRYO</name>
<dbReference type="Proteomes" id="UP001497512">
    <property type="component" value="Chromosome 8"/>
</dbReference>
<keyword evidence="5" id="KW-0539">Nucleus</keyword>
<evidence type="ECO:0000256" key="6">
    <source>
        <dbReference type="SAM" id="MobiDB-lite"/>
    </source>
</evidence>
<dbReference type="PANTHER" id="PTHR13114:SF7">
    <property type="entry name" value="MEDIATOR OF RNA POLYMERASE II TRANSCRIPTION SUBUNIT 17"/>
    <property type="match status" value="1"/>
</dbReference>
<protein>
    <recommendedName>
        <fullName evidence="9">Mediator of RNA polymerase II transcription subunit 17</fullName>
    </recommendedName>
</protein>
<evidence type="ECO:0000313" key="8">
    <source>
        <dbReference type="Proteomes" id="UP001497512"/>
    </source>
</evidence>
<dbReference type="PANTHER" id="PTHR13114">
    <property type="entry name" value="MEDIATOR OF RNA POLYMERASE II TRANSCRIPTION SUBUNIT 17"/>
    <property type="match status" value="1"/>
</dbReference>
<evidence type="ECO:0000256" key="2">
    <source>
        <dbReference type="ARBA" id="ARBA00005635"/>
    </source>
</evidence>
<evidence type="ECO:0000256" key="4">
    <source>
        <dbReference type="ARBA" id="ARBA00023163"/>
    </source>
</evidence>
<gene>
    <name evidence="7" type="ORF">CSSPTR1EN2_LOCUS22231</name>
</gene>
<keyword evidence="3" id="KW-0805">Transcription regulation</keyword>
<feature type="region of interest" description="Disordered" evidence="6">
    <location>
        <begin position="249"/>
        <end position="271"/>
    </location>
</feature>
<reference evidence="7" key="1">
    <citation type="submission" date="2024-02" db="EMBL/GenBank/DDBJ databases">
        <authorList>
            <consortium name="ELIXIR-Norway"/>
            <consortium name="Elixir Norway"/>
        </authorList>
    </citation>
    <scope>NUCLEOTIDE SEQUENCE</scope>
</reference>
<organism evidence="7 8">
    <name type="scientific">Sphagnum troendelagicum</name>
    <dbReference type="NCBI Taxonomy" id="128251"/>
    <lineage>
        <taxon>Eukaryota</taxon>
        <taxon>Viridiplantae</taxon>
        <taxon>Streptophyta</taxon>
        <taxon>Embryophyta</taxon>
        <taxon>Bryophyta</taxon>
        <taxon>Sphagnophytina</taxon>
        <taxon>Sphagnopsida</taxon>
        <taxon>Sphagnales</taxon>
        <taxon>Sphagnaceae</taxon>
        <taxon>Sphagnum</taxon>
    </lineage>
</organism>
<proteinExistence type="inferred from homology"/>
<keyword evidence="8" id="KW-1185">Reference proteome</keyword>
<sequence>MAAGRQAIMLDPLPMKRLLALEESGTEHLPPELSQEEKPLALLGRIDFGQEAKKVKSESNGSSKEEEEVVPPTWPWQGLVEHLQQADQELVVILDLISQVEANEAVTVANVVRPKLLPQETCSDLALRASSKLQHFRDVGKYLKRSAQALERQVEREAVFYGALMRLQRNWKVKRQRGIAAGPGGSAGFSIEVGITEGAPCGVMVDQDPAGLLVARPATSHPLASLHVSLHSAAQSFKLRREGNLVGRPVSTENEEKPEAAAMQDAPKGVDRGIGEGVDKGAVSAQVVLRRIQASNFDEQVFEWVSQEALLLTPSINVTGLSDTSLQLSLGHATTLNLHLSSQSPDELHTQVADPQNSGPTMMPQFDHFQSPQTEASLGICLQQAFHQFTFGRFDGASSKAPGNPKEGPSEAAGMLKHLSAMMRHKMSCAKIFAELEKQVHGIPLLRLSTHPTWHSRVSAWDLWLDIPETATVGRWQARILLQEDALSVTVLPAVDGLKQAFTASCTISELSPYLLYQVSGQLVAWLHSKAIGMGAAVERDLLSITFELEDYEDVALVACPDWKSCTVNWSLRLAGSRMDDSEDLERFLGPLALDALHGILVDLVNWKIDSRAQGDSFIQGDTQLEPDRFPRHAGQ</sequence>
<comment type="subcellular location">
    <subcellularLocation>
        <location evidence="1">Nucleus</location>
    </subcellularLocation>
</comment>
<evidence type="ECO:0000256" key="3">
    <source>
        <dbReference type="ARBA" id="ARBA00023015"/>
    </source>
</evidence>
<evidence type="ECO:0000313" key="7">
    <source>
        <dbReference type="EMBL" id="CAK9234466.1"/>
    </source>
</evidence>
<evidence type="ECO:0008006" key="9">
    <source>
        <dbReference type="Google" id="ProtNLM"/>
    </source>
</evidence>
<keyword evidence="4" id="KW-0804">Transcription</keyword>
<dbReference type="EMBL" id="OZ019900">
    <property type="protein sequence ID" value="CAK9234466.1"/>
    <property type="molecule type" value="Genomic_DNA"/>
</dbReference>
<evidence type="ECO:0000256" key="1">
    <source>
        <dbReference type="ARBA" id="ARBA00004123"/>
    </source>
</evidence>